<feature type="transmembrane region" description="Helical" evidence="1">
    <location>
        <begin position="153"/>
        <end position="177"/>
    </location>
</feature>
<keyword evidence="3" id="KW-1185">Reference proteome</keyword>
<evidence type="ECO:0000256" key="1">
    <source>
        <dbReference type="SAM" id="Phobius"/>
    </source>
</evidence>
<keyword evidence="1" id="KW-0472">Membrane</keyword>
<dbReference type="Proteomes" id="UP001445076">
    <property type="component" value="Unassembled WGS sequence"/>
</dbReference>
<keyword evidence="1" id="KW-1133">Transmembrane helix</keyword>
<organism evidence="2 3">
    <name type="scientific">Cherax quadricarinatus</name>
    <name type="common">Australian red claw crayfish</name>
    <dbReference type="NCBI Taxonomy" id="27406"/>
    <lineage>
        <taxon>Eukaryota</taxon>
        <taxon>Metazoa</taxon>
        <taxon>Ecdysozoa</taxon>
        <taxon>Arthropoda</taxon>
        <taxon>Crustacea</taxon>
        <taxon>Multicrustacea</taxon>
        <taxon>Malacostraca</taxon>
        <taxon>Eumalacostraca</taxon>
        <taxon>Eucarida</taxon>
        <taxon>Decapoda</taxon>
        <taxon>Pleocyemata</taxon>
        <taxon>Astacidea</taxon>
        <taxon>Parastacoidea</taxon>
        <taxon>Parastacidae</taxon>
        <taxon>Cherax</taxon>
    </lineage>
</organism>
<accession>A0AAW0X5U8</accession>
<dbReference type="AlphaFoldDB" id="A0AAW0X5U8"/>
<reference evidence="2 3" key="1">
    <citation type="journal article" date="2024" name="BMC Genomics">
        <title>Genome assembly of redclaw crayfish (Cherax quadricarinatus) provides insights into its immune adaptation and hypoxia tolerance.</title>
        <authorList>
            <person name="Liu Z."/>
            <person name="Zheng J."/>
            <person name="Li H."/>
            <person name="Fang K."/>
            <person name="Wang S."/>
            <person name="He J."/>
            <person name="Zhou D."/>
            <person name="Weng S."/>
            <person name="Chi M."/>
            <person name="Gu Z."/>
            <person name="He J."/>
            <person name="Li F."/>
            <person name="Wang M."/>
        </authorList>
    </citation>
    <scope>NUCLEOTIDE SEQUENCE [LARGE SCALE GENOMIC DNA]</scope>
    <source>
        <strain evidence="2">ZL_2023a</strain>
    </source>
</reference>
<evidence type="ECO:0000313" key="3">
    <source>
        <dbReference type="Proteomes" id="UP001445076"/>
    </source>
</evidence>
<proteinExistence type="predicted"/>
<feature type="non-terminal residue" evidence="2">
    <location>
        <position position="1"/>
    </location>
</feature>
<keyword evidence="1" id="KW-0812">Transmembrane</keyword>
<feature type="non-terminal residue" evidence="2">
    <location>
        <position position="179"/>
    </location>
</feature>
<evidence type="ECO:0000313" key="2">
    <source>
        <dbReference type="EMBL" id="KAK8734526.1"/>
    </source>
</evidence>
<dbReference type="EMBL" id="JARKIK010000050">
    <property type="protein sequence ID" value="KAK8734526.1"/>
    <property type="molecule type" value="Genomic_DNA"/>
</dbReference>
<protein>
    <submittedName>
        <fullName evidence="2">Uncharacterized protein</fullName>
    </submittedName>
</protein>
<comment type="caution">
    <text evidence="2">The sequence shown here is derived from an EMBL/GenBank/DDBJ whole genome shotgun (WGS) entry which is preliminary data.</text>
</comment>
<gene>
    <name evidence="2" type="ORF">OTU49_005860</name>
</gene>
<sequence>WRSQDAVLCVSCFQGPKVEAISVLGQRATVFLHVTQSFTMKISMELEGCYSHVIFRGNHYITRDNLSASSSHDSWIEVQLIYSQQEGIHMYEVKVLPDNFTSVINSSITCGKFVAFSLTIGKTDFSICNITGQDMLQKLATPTTTTTSTPHTLVLTLLRVSMFVISTTLVVSVAALVMT</sequence>
<name>A0AAW0X5U8_CHEQU</name>